<keyword evidence="11" id="KW-1185">Reference proteome</keyword>
<dbReference type="InterPro" id="IPR008930">
    <property type="entry name" value="Terpenoid_cyclase/PrenylTrfase"/>
</dbReference>
<organism evidence="10 11">
    <name type="scientific">Diplogelasinospora grovesii</name>
    <dbReference type="NCBI Taxonomy" id="303347"/>
    <lineage>
        <taxon>Eukaryota</taxon>
        <taxon>Fungi</taxon>
        <taxon>Dikarya</taxon>
        <taxon>Ascomycota</taxon>
        <taxon>Pezizomycotina</taxon>
        <taxon>Sordariomycetes</taxon>
        <taxon>Sordariomycetidae</taxon>
        <taxon>Sordariales</taxon>
        <taxon>Diplogelasinosporaceae</taxon>
        <taxon>Diplogelasinospora</taxon>
    </lineage>
</organism>
<dbReference type="Pfam" id="PF00432">
    <property type="entry name" value="Prenyltrans"/>
    <property type="match status" value="1"/>
</dbReference>
<dbReference type="EMBL" id="MU853790">
    <property type="protein sequence ID" value="KAK3940887.1"/>
    <property type="molecule type" value="Genomic_DNA"/>
</dbReference>
<dbReference type="GO" id="GO:0005953">
    <property type="term" value="C:CAAX-protein geranylgeranyltransferase complex"/>
    <property type="evidence" value="ECO:0007669"/>
    <property type="project" value="TreeGrafter"/>
</dbReference>
<accession>A0AAN6NBT3</accession>
<comment type="caution">
    <text evidence="10">The sequence shown here is derived from an EMBL/GenBank/DDBJ whole genome shotgun (WGS) entry which is preliminary data.</text>
</comment>
<gene>
    <name evidence="10" type="ORF">QBC46DRAFT_384046</name>
</gene>
<feature type="domain" description="Prenyltransferase alpha-alpha toroid" evidence="9">
    <location>
        <begin position="12"/>
        <end position="445"/>
    </location>
</feature>
<feature type="region of interest" description="Disordered" evidence="8">
    <location>
        <begin position="58"/>
        <end position="78"/>
    </location>
</feature>
<keyword evidence="5" id="KW-0479">Metal-binding</keyword>
<dbReference type="PANTHER" id="PTHR11774">
    <property type="entry name" value="GERANYLGERANYL TRANSFERASE TYPE BETA SUBUNIT"/>
    <property type="match status" value="1"/>
</dbReference>
<sequence length="505" mass="55466">MADDTTGEEPSLDADLHLKYWKRCLRSPLPSAYLTNESNRMALSYFILNSIDMLTPTPSTTTATTNPSSSSSRPLITPQDRRSLRDWVLSCQHAGGGFCGSPTLVVPAYLSEDWDFKTQSSLPERSGLANIAATVFALQLLALLSSDCPGDGGVKPEDAYRGVDRVKTLRWLRKLQRPDGSFGEALVHIPGQGEGGWFIGGGKDMRYCYLASVIRWILRGDVRGESGDPARVEDFDTQALARYILSSQTYDGGFAESSMHEPHAGYAYCAISALSLLDRPLENNSKGYHESRIVKEGIKDMPGLVHWLASRQFIYLEPSGEEAKDEDEDDRVNFYQPPNLAGLTTLDEEEDAKYVGFNGRCNKVADTCYCWWVGGALANLGREEDLITKDATRRFLLEKAQHRIGGFGKHAGSPPDVYHACFGLAALAIMDGGAQKGMNEFDSSLAVTVNTVRKIEKARKGLLQRAREEETQKGSCSKLGKEFINMGLSMYGGAKPAWLTTAVGE</sequence>
<evidence type="ECO:0000256" key="6">
    <source>
        <dbReference type="ARBA" id="ARBA00022737"/>
    </source>
</evidence>
<dbReference type="Proteomes" id="UP001303473">
    <property type="component" value="Unassembled WGS sequence"/>
</dbReference>
<evidence type="ECO:0000256" key="8">
    <source>
        <dbReference type="SAM" id="MobiDB-lite"/>
    </source>
</evidence>
<keyword evidence="7" id="KW-0862">Zinc</keyword>
<dbReference type="GO" id="GO:0004662">
    <property type="term" value="F:CAAX-protein geranylgeranyltransferase activity"/>
    <property type="evidence" value="ECO:0007669"/>
    <property type="project" value="TreeGrafter"/>
</dbReference>
<dbReference type="PANTHER" id="PTHR11774:SF4">
    <property type="entry name" value="GERANYLGERANYL TRANSFERASE TYPE-1 SUBUNIT BETA"/>
    <property type="match status" value="1"/>
</dbReference>
<dbReference type="Gene3D" id="1.50.10.20">
    <property type="match status" value="1"/>
</dbReference>
<dbReference type="AlphaFoldDB" id="A0AAN6NBT3"/>
<comment type="cofactor">
    <cofactor evidence="1">
        <name>Zn(2+)</name>
        <dbReference type="ChEBI" id="CHEBI:29105"/>
    </cofactor>
</comment>
<keyword evidence="3" id="KW-0637">Prenyltransferase</keyword>
<proteinExistence type="inferred from homology"/>
<dbReference type="GO" id="GO:0046872">
    <property type="term" value="F:metal ion binding"/>
    <property type="evidence" value="ECO:0007669"/>
    <property type="project" value="UniProtKB-KW"/>
</dbReference>
<evidence type="ECO:0000259" key="9">
    <source>
        <dbReference type="Pfam" id="PF00432"/>
    </source>
</evidence>
<evidence type="ECO:0000256" key="3">
    <source>
        <dbReference type="ARBA" id="ARBA00022602"/>
    </source>
</evidence>
<dbReference type="InterPro" id="IPR045089">
    <property type="entry name" value="PGGT1B-like"/>
</dbReference>
<protein>
    <submittedName>
        <fullName evidence="10">Terpenoid cyclases/protein prenyltransferase alpha-alpha toroid</fullName>
    </submittedName>
</protein>
<keyword evidence="6" id="KW-0677">Repeat</keyword>
<reference evidence="11" key="1">
    <citation type="journal article" date="2023" name="Mol. Phylogenet. Evol.">
        <title>Genome-scale phylogeny and comparative genomics of the fungal order Sordariales.</title>
        <authorList>
            <person name="Hensen N."/>
            <person name="Bonometti L."/>
            <person name="Westerberg I."/>
            <person name="Brannstrom I.O."/>
            <person name="Guillou S."/>
            <person name="Cros-Aarteil S."/>
            <person name="Calhoun S."/>
            <person name="Haridas S."/>
            <person name="Kuo A."/>
            <person name="Mondo S."/>
            <person name="Pangilinan J."/>
            <person name="Riley R."/>
            <person name="LaButti K."/>
            <person name="Andreopoulos B."/>
            <person name="Lipzen A."/>
            <person name="Chen C."/>
            <person name="Yan M."/>
            <person name="Daum C."/>
            <person name="Ng V."/>
            <person name="Clum A."/>
            <person name="Steindorff A."/>
            <person name="Ohm R.A."/>
            <person name="Martin F."/>
            <person name="Silar P."/>
            <person name="Natvig D.O."/>
            <person name="Lalanne C."/>
            <person name="Gautier V."/>
            <person name="Ament-Velasquez S.L."/>
            <person name="Kruys A."/>
            <person name="Hutchinson M.I."/>
            <person name="Powell A.J."/>
            <person name="Barry K."/>
            <person name="Miller A.N."/>
            <person name="Grigoriev I.V."/>
            <person name="Debuchy R."/>
            <person name="Gladieux P."/>
            <person name="Hiltunen Thoren M."/>
            <person name="Johannesson H."/>
        </authorList>
    </citation>
    <scope>NUCLEOTIDE SEQUENCE [LARGE SCALE GENOMIC DNA]</scope>
    <source>
        <strain evidence="11">CBS 340.73</strain>
    </source>
</reference>
<name>A0AAN6NBT3_9PEZI</name>
<dbReference type="SUPFAM" id="SSF48239">
    <property type="entry name" value="Terpenoid cyclases/Protein prenyltransferases"/>
    <property type="match status" value="1"/>
</dbReference>
<dbReference type="InterPro" id="IPR001330">
    <property type="entry name" value="Prenyltrans"/>
</dbReference>
<evidence type="ECO:0000256" key="7">
    <source>
        <dbReference type="ARBA" id="ARBA00022833"/>
    </source>
</evidence>
<evidence type="ECO:0000256" key="2">
    <source>
        <dbReference type="ARBA" id="ARBA00010497"/>
    </source>
</evidence>
<evidence type="ECO:0000256" key="1">
    <source>
        <dbReference type="ARBA" id="ARBA00001947"/>
    </source>
</evidence>
<evidence type="ECO:0000256" key="4">
    <source>
        <dbReference type="ARBA" id="ARBA00022679"/>
    </source>
</evidence>
<evidence type="ECO:0000256" key="5">
    <source>
        <dbReference type="ARBA" id="ARBA00022723"/>
    </source>
</evidence>
<keyword evidence="4" id="KW-0808">Transferase</keyword>
<evidence type="ECO:0000313" key="11">
    <source>
        <dbReference type="Proteomes" id="UP001303473"/>
    </source>
</evidence>
<evidence type="ECO:0000313" key="10">
    <source>
        <dbReference type="EMBL" id="KAK3940887.1"/>
    </source>
</evidence>
<comment type="similarity">
    <text evidence="2">Belongs to the protein prenyltransferase subunit beta family.</text>
</comment>